<keyword evidence="10" id="KW-0066">ATP synthesis</keyword>
<dbReference type="AlphaFoldDB" id="A0A891ZKD7"/>
<evidence type="ECO:0000256" key="10">
    <source>
        <dbReference type="ARBA" id="ARBA00023310"/>
    </source>
</evidence>
<reference evidence="13" key="1">
    <citation type="journal article" date="2020" name="Mitochondrial DNA Part B Resour">
        <title>The complete mitochondrial genome of Jesogammarus (Jesogammarus) hinumensis (Crustacea: Amphipoda: Anisogammaridae).</title>
        <authorList>
            <person name="Lee C.W."/>
            <person name="Tomikawa K."/>
            <person name="Min G.S."/>
        </authorList>
    </citation>
    <scope>NUCLEOTIDE SEQUENCE</scope>
</reference>
<evidence type="ECO:0000256" key="7">
    <source>
        <dbReference type="ARBA" id="ARBA00022989"/>
    </source>
</evidence>
<dbReference type="SUPFAM" id="SSF81336">
    <property type="entry name" value="F1F0 ATP synthase subunit A"/>
    <property type="match status" value="1"/>
</dbReference>
<reference evidence="13" key="2">
    <citation type="submission" date="2020-03" db="EMBL/GenBank/DDBJ databases">
        <authorList>
            <person name="Lee C.-W."/>
            <person name="Tomikawa K."/>
            <person name="Min G.-S."/>
        </authorList>
    </citation>
    <scope>NUCLEOTIDE SEQUENCE</scope>
</reference>
<organism evidence="13">
    <name type="scientific">Jesogammarus hinumensis</name>
    <dbReference type="NCBI Taxonomy" id="378308"/>
    <lineage>
        <taxon>Eukaryota</taxon>
        <taxon>Metazoa</taxon>
        <taxon>Ecdysozoa</taxon>
        <taxon>Arthropoda</taxon>
        <taxon>Crustacea</taxon>
        <taxon>Multicrustacea</taxon>
        <taxon>Malacostraca</taxon>
        <taxon>Eumalacostraca</taxon>
        <taxon>Peracarida</taxon>
        <taxon>Amphipoda</taxon>
        <taxon>Senticaudata</taxon>
        <taxon>Gammarida</taxon>
        <taxon>Gammaridira</taxon>
        <taxon>Gammaroidea</taxon>
        <taxon>Anisogammaridae</taxon>
        <taxon>Jesogammarus</taxon>
    </lineage>
</organism>
<keyword evidence="5 12" id="KW-0812">Transmembrane</keyword>
<dbReference type="GO" id="GO:0046933">
    <property type="term" value="F:proton-transporting ATP synthase activity, rotational mechanism"/>
    <property type="evidence" value="ECO:0007669"/>
    <property type="project" value="TreeGrafter"/>
</dbReference>
<keyword evidence="7 12" id="KW-1133">Transmembrane helix</keyword>
<dbReference type="CTD" id="4508"/>
<evidence type="ECO:0000256" key="5">
    <source>
        <dbReference type="ARBA" id="ARBA00022692"/>
    </source>
</evidence>
<comment type="subcellular location">
    <subcellularLocation>
        <location evidence="1">Membrane</location>
        <topology evidence="1">Multi-pass membrane protein</topology>
    </subcellularLocation>
    <subcellularLocation>
        <location evidence="11">Mitochondrion inner membrane</location>
        <topology evidence="11">Multi-pass membrane protein</topology>
    </subcellularLocation>
</comment>
<dbReference type="CDD" id="cd00310">
    <property type="entry name" value="ATP-synt_Fo_a_6"/>
    <property type="match status" value="1"/>
</dbReference>
<evidence type="ECO:0000256" key="3">
    <source>
        <dbReference type="ARBA" id="ARBA00022448"/>
    </source>
</evidence>
<keyword evidence="4" id="KW-0138">CF(0)</keyword>
<feature type="transmembrane region" description="Helical" evidence="12">
    <location>
        <begin position="162"/>
        <end position="183"/>
    </location>
</feature>
<feature type="transmembrane region" description="Helical" evidence="12">
    <location>
        <begin position="122"/>
        <end position="142"/>
    </location>
</feature>
<dbReference type="Gene3D" id="1.20.120.220">
    <property type="entry name" value="ATP synthase, F0 complex, subunit A"/>
    <property type="match status" value="1"/>
</dbReference>
<dbReference type="InterPro" id="IPR000568">
    <property type="entry name" value="ATP_synth_F0_asu"/>
</dbReference>
<dbReference type="GO" id="GO:0005743">
    <property type="term" value="C:mitochondrial inner membrane"/>
    <property type="evidence" value="ECO:0007669"/>
    <property type="project" value="UniProtKB-SubCell"/>
</dbReference>
<feature type="transmembrane region" description="Helical" evidence="12">
    <location>
        <begin position="195"/>
        <end position="217"/>
    </location>
</feature>
<evidence type="ECO:0000313" key="13">
    <source>
        <dbReference type="EMBL" id="QRN71580.1"/>
    </source>
</evidence>
<feature type="transmembrane region" description="Helical" evidence="12">
    <location>
        <begin position="96"/>
        <end position="115"/>
    </location>
</feature>
<gene>
    <name evidence="13" type="primary">ATP6</name>
</gene>
<feature type="transmembrane region" description="Helical" evidence="12">
    <location>
        <begin position="68"/>
        <end position="90"/>
    </location>
</feature>
<dbReference type="GeneID" id="67268918"/>
<accession>A0A891ZKD7</accession>
<dbReference type="PANTHER" id="PTHR11410:SF0">
    <property type="entry name" value="ATP SYNTHASE SUBUNIT A"/>
    <property type="match status" value="1"/>
</dbReference>
<geneLocation type="mitochondrion" evidence="13"/>
<dbReference type="GO" id="GO:0045259">
    <property type="term" value="C:proton-transporting ATP synthase complex"/>
    <property type="evidence" value="ECO:0007669"/>
    <property type="project" value="UniProtKB-KW"/>
</dbReference>
<dbReference type="PRINTS" id="PR00123">
    <property type="entry name" value="ATPASEA"/>
</dbReference>
<dbReference type="RefSeq" id="YP_010164875.1">
    <property type="nucleotide sequence ID" value="NC_057497.1"/>
</dbReference>
<dbReference type="InterPro" id="IPR045083">
    <property type="entry name" value="ATP_synth_F0_asu_bact/mt"/>
</dbReference>
<dbReference type="EMBL" id="MT270126">
    <property type="protein sequence ID" value="QRN71580.1"/>
    <property type="molecule type" value="Genomic_DNA"/>
</dbReference>
<protein>
    <recommendedName>
        <fullName evidence="11">ATP synthase subunit a</fullName>
    </recommendedName>
</protein>
<comment type="similarity">
    <text evidence="2">Belongs to the ATPase A chain family.</text>
</comment>
<evidence type="ECO:0000256" key="11">
    <source>
        <dbReference type="RuleBase" id="RU004450"/>
    </source>
</evidence>
<evidence type="ECO:0000256" key="6">
    <source>
        <dbReference type="ARBA" id="ARBA00022781"/>
    </source>
</evidence>
<evidence type="ECO:0000256" key="1">
    <source>
        <dbReference type="ARBA" id="ARBA00004141"/>
    </source>
</evidence>
<feature type="transmembrane region" description="Helical" evidence="12">
    <location>
        <begin position="20"/>
        <end position="37"/>
    </location>
</feature>
<evidence type="ECO:0000256" key="8">
    <source>
        <dbReference type="ARBA" id="ARBA00023065"/>
    </source>
</evidence>
<dbReference type="InterPro" id="IPR023011">
    <property type="entry name" value="ATP_synth_F0_asu_AS"/>
</dbReference>
<evidence type="ECO:0000256" key="12">
    <source>
        <dbReference type="SAM" id="Phobius"/>
    </source>
</evidence>
<dbReference type="InterPro" id="IPR035908">
    <property type="entry name" value="F0_ATP_A_sf"/>
</dbReference>
<keyword evidence="13" id="KW-0496">Mitochondrion</keyword>
<dbReference type="Pfam" id="PF00119">
    <property type="entry name" value="ATP-synt_A"/>
    <property type="match status" value="1"/>
</dbReference>
<keyword evidence="3" id="KW-0813">Transport</keyword>
<dbReference type="PROSITE" id="PS00449">
    <property type="entry name" value="ATPASE_A"/>
    <property type="match status" value="1"/>
</dbReference>
<proteinExistence type="inferred from homology"/>
<evidence type="ECO:0000256" key="9">
    <source>
        <dbReference type="ARBA" id="ARBA00023136"/>
    </source>
</evidence>
<evidence type="ECO:0000256" key="4">
    <source>
        <dbReference type="ARBA" id="ARBA00022547"/>
    </source>
</evidence>
<evidence type="ECO:0000256" key="2">
    <source>
        <dbReference type="ARBA" id="ARBA00006810"/>
    </source>
</evidence>
<keyword evidence="9 12" id="KW-0472">Membrane</keyword>
<dbReference type="NCBIfam" id="TIGR01131">
    <property type="entry name" value="ATP_synt_6_or_A"/>
    <property type="match status" value="1"/>
</dbReference>
<name>A0A891ZKD7_9CRUS</name>
<sequence>MTNLFSIFDPSTPNLMSSNWMSMFLMIATTQIYIWALPPSRIMAKKDLYIVLFTEFGSLVKKTPFSMILIFSVFMILGLNNVYGMLPYVFTAPTHLTFSLSMALPIWLAVVFYSTTHNTINFLAHLIPQATPPALIPFLVIIETISNLIRPITLAVRLSANMVAGHLLMTLLSSANSFTPLALTPLLILSQTALTVLECAVAVIQAYVFAVLTTLYLSETTN</sequence>
<keyword evidence="8" id="KW-0406">Ion transport</keyword>
<keyword evidence="6" id="KW-0375">Hydrogen ion transport</keyword>
<dbReference type="PANTHER" id="PTHR11410">
    <property type="entry name" value="ATP SYNTHASE SUBUNIT A"/>
    <property type="match status" value="1"/>
</dbReference>